<evidence type="ECO:0000256" key="1">
    <source>
        <dbReference type="SAM" id="Coils"/>
    </source>
</evidence>
<evidence type="ECO:0000313" key="5">
    <source>
        <dbReference type="EMBL" id="MBG6089249.1"/>
    </source>
</evidence>
<evidence type="ECO:0000256" key="3">
    <source>
        <dbReference type="SAM" id="SignalP"/>
    </source>
</evidence>
<proteinExistence type="predicted"/>
<dbReference type="Proteomes" id="UP000614047">
    <property type="component" value="Unassembled WGS sequence"/>
</dbReference>
<dbReference type="InterPro" id="IPR058593">
    <property type="entry name" value="ARB_07466-like_C"/>
</dbReference>
<feature type="region of interest" description="Disordered" evidence="2">
    <location>
        <begin position="193"/>
        <end position="222"/>
    </location>
</feature>
<name>A0A931DDU3_9ACTN</name>
<feature type="coiled-coil region" evidence="1">
    <location>
        <begin position="67"/>
        <end position="104"/>
    </location>
</feature>
<keyword evidence="1" id="KW-0175">Coiled coil</keyword>
<keyword evidence="3" id="KW-0732">Signal</keyword>
<reference evidence="5" key="1">
    <citation type="submission" date="2020-11" db="EMBL/GenBank/DDBJ databases">
        <title>Sequencing the genomes of 1000 actinobacteria strains.</title>
        <authorList>
            <person name="Klenk H.-P."/>
        </authorList>
    </citation>
    <scope>NUCLEOTIDE SEQUENCE</scope>
    <source>
        <strain evidence="5">DSM 43175</strain>
    </source>
</reference>
<comment type="caution">
    <text evidence="5">The sequence shown here is derived from an EMBL/GenBank/DDBJ whole genome shotgun (WGS) entry which is preliminary data.</text>
</comment>
<feature type="signal peptide" evidence="3">
    <location>
        <begin position="1"/>
        <end position="42"/>
    </location>
</feature>
<protein>
    <submittedName>
        <fullName evidence="5">F0F1-type ATP synthase membrane subunit b/b</fullName>
    </submittedName>
</protein>
<dbReference type="AlphaFoldDB" id="A0A931DDU3"/>
<accession>A0A931DDU3</accession>
<dbReference type="EMBL" id="JADOUA010000001">
    <property type="protein sequence ID" value="MBG6089249.1"/>
    <property type="molecule type" value="Genomic_DNA"/>
</dbReference>
<feature type="domain" description="ARB-07466-like C-terminal" evidence="4">
    <location>
        <begin position="223"/>
        <end position="330"/>
    </location>
</feature>
<feature type="compositionally biased region" description="Low complexity" evidence="2">
    <location>
        <begin position="198"/>
        <end position="213"/>
    </location>
</feature>
<evidence type="ECO:0000256" key="2">
    <source>
        <dbReference type="SAM" id="MobiDB-lite"/>
    </source>
</evidence>
<dbReference type="Pfam" id="PF26571">
    <property type="entry name" value="VldE"/>
    <property type="match status" value="1"/>
</dbReference>
<evidence type="ECO:0000259" key="4">
    <source>
        <dbReference type="Pfam" id="PF26571"/>
    </source>
</evidence>
<dbReference type="RefSeq" id="WP_307828913.1">
    <property type="nucleotide sequence ID" value="NZ_BAABES010000004.1"/>
</dbReference>
<evidence type="ECO:0000313" key="6">
    <source>
        <dbReference type="Proteomes" id="UP000614047"/>
    </source>
</evidence>
<gene>
    <name evidence="5" type="ORF">IW256_003362</name>
</gene>
<keyword evidence="6" id="KW-1185">Reference proteome</keyword>
<feature type="coiled-coil region" evidence="1">
    <location>
        <begin position="164"/>
        <end position="191"/>
    </location>
</feature>
<sequence>MAAHVPLGRKRRSSRSRMARCCAAVALVTALSAVLPPGPGSAAGLPAEPKDTAKEYAKLEKRAAKLAKEYRGELISLEEAKRAAKRAEADAERLGREFDTARADVSRIAASSYMSGHLDMVPMVTSDDPGAAVRNAAVIEHLARNNDRRVQGLRTLSAQATRSQHDARAKLDQVRKEIDDLESQRARVRKLLAKYKPEAPAAPRAPSGRPDGASGTKSPIVGNTMTARMRTAMMAIDGRFGPFPTIGCARPGDPQDHGSGRACDFMESTGGKMPSASAMAHGDAVAQYVIDNASRLGIKYVIWRQRIYDMRSSGGWRQMEDRGSVTQNHYDHVHVSVL</sequence>
<feature type="chain" id="PRO_5037596007" evidence="3">
    <location>
        <begin position="43"/>
        <end position="338"/>
    </location>
</feature>
<organism evidence="5 6">
    <name type="scientific">Actinomadura viridis</name>
    <dbReference type="NCBI Taxonomy" id="58110"/>
    <lineage>
        <taxon>Bacteria</taxon>
        <taxon>Bacillati</taxon>
        <taxon>Actinomycetota</taxon>
        <taxon>Actinomycetes</taxon>
        <taxon>Streptosporangiales</taxon>
        <taxon>Thermomonosporaceae</taxon>
        <taxon>Actinomadura</taxon>
    </lineage>
</organism>